<dbReference type="EMBL" id="BEYQ01000015">
    <property type="protein sequence ID" value="GBD54886.1"/>
    <property type="molecule type" value="Genomic_DNA"/>
</dbReference>
<dbReference type="SMART" id="SM00255">
    <property type="entry name" value="TIR"/>
    <property type="match status" value="1"/>
</dbReference>
<dbReference type="InterPro" id="IPR035897">
    <property type="entry name" value="Toll_tir_struct_dom_sf"/>
</dbReference>
<dbReference type="InterPro" id="IPR000157">
    <property type="entry name" value="TIR_dom"/>
</dbReference>
<sequence>MIPQEAFLSHSSKNREFVSHLANELRRHGVPVWYSETNILGAQQWHDEIGKALRRCDWFIIVLSPDAVDSMWVKRELIFTLQDQRFEDKILPILYQPCEYTKLSWVLPSFQIINFNDNFEEGCRDLLRVFGLGYIYI</sequence>
<comment type="caution">
    <text evidence="1">The sequence shown here is derived from an EMBL/GenBank/DDBJ whole genome shotgun (WGS) entry which is preliminary data.</text>
</comment>
<dbReference type="GeneID" id="66708759"/>
<dbReference type="GO" id="GO:0007165">
    <property type="term" value="P:signal transduction"/>
    <property type="evidence" value="ECO:0007669"/>
    <property type="project" value="InterPro"/>
</dbReference>
<gene>
    <name evidence="1" type="ORF">BGM30_39790</name>
</gene>
<dbReference type="AlphaFoldDB" id="A0A2H6BXJ5"/>
<dbReference type="Gene3D" id="3.40.50.10140">
    <property type="entry name" value="Toll/interleukin-1 receptor homology (TIR) domain"/>
    <property type="match status" value="1"/>
</dbReference>
<protein>
    <submittedName>
        <fullName evidence="1">Uncharacterized protein</fullName>
    </submittedName>
</protein>
<dbReference type="Pfam" id="PF13676">
    <property type="entry name" value="TIR_2"/>
    <property type="match status" value="1"/>
</dbReference>
<dbReference type="Proteomes" id="UP000236321">
    <property type="component" value="Unassembled WGS sequence"/>
</dbReference>
<name>A0A2H6BXJ5_MICAE</name>
<dbReference type="SUPFAM" id="SSF52200">
    <property type="entry name" value="Toll/Interleukin receptor TIR domain"/>
    <property type="match status" value="1"/>
</dbReference>
<evidence type="ECO:0000313" key="1">
    <source>
        <dbReference type="EMBL" id="GBD54886.1"/>
    </source>
</evidence>
<accession>A0A2H6BXJ5</accession>
<dbReference type="PROSITE" id="PS50104">
    <property type="entry name" value="TIR"/>
    <property type="match status" value="1"/>
</dbReference>
<dbReference type="RefSeq" id="WP_002745372.1">
    <property type="nucleotide sequence ID" value="NZ_BEIU01000011.1"/>
</dbReference>
<reference evidence="2" key="1">
    <citation type="submission" date="2017-12" db="EMBL/GenBank/DDBJ databases">
        <title>Improved Draft Genome Sequence of Microcystis aeruginosa NIES-298, a Microcystin-Producing Cyanobacterium from Lake Kasumigaura, Japan.</title>
        <authorList>
            <person name="Yamaguchi H."/>
            <person name="Suzuki S."/>
            <person name="Kawachi M."/>
        </authorList>
    </citation>
    <scope>NUCLEOTIDE SEQUENCE [LARGE SCALE GENOMIC DNA]</scope>
    <source>
        <strain evidence="2">NIES-298</strain>
    </source>
</reference>
<organism evidence="1 2">
    <name type="scientific">Microcystis aeruginosa NIES-298</name>
    <dbReference type="NCBI Taxonomy" id="449468"/>
    <lineage>
        <taxon>Bacteria</taxon>
        <taxon>Bacillati</taxon>
        <taxon>Cyanobacteriota</taxon>
        <taxon>Cyanophyceae</taxon>
        <taxon>Oscillatoriophycideae</taxon>
        <taxon>Chroococcales</taxon>
        <taxon>Microcystaceae</taxon>
        <taxon>Microcystis</taxon>
    </lineage>
</organism>
<proteinExistence type="predicted"/>
<evidence type="ECO:0000313" key="2">
    <source>
        <dbReference type="Proteomes" id="UP000236321"/>
    </source>
</evidence>